<evidence type="ECO:0000259" key="2">
    <source>
        <dbReference type="SMART" id="SM00343"/>
    </source>
</evidence>
<feature type="non-terminal residue" evidence="3">
    <location>
        <position position="1"/>
    </location>
</feature>
<dbReference type="Gramene" id="TVT99435">
    <property type="protein sequence ID" value="TVT99435"/>
    <property type="gene ID" value="EJB05_55207"/>
</dbReference>
<dbReference type="Pfam" id="PF24530">
    <property type="entry name" value="DUF7597"/>
    <property type="match status" value="1"/>
</dbReference>
<feature type="compositionally biased region" description="Polar residues" evidence="1">
    <location>
        <begin position="914"/>
        <end position="927"/>
    </location>
</feature>
<dbReference type="OrthoDB" id="694614at2759"/>
<evidence type="ECO:0000313" key="3">
    <source>
        <dbReference type="EMBL" id="TVT99435.1"/>
    </source>
</evidence>
<sequence length="1067" mass="118816">MGSSSGLSADWDFSHGKKFQKEILQLFGSTVHHSSPSPAGSFFLLATFRRFTFRLTEDSVSLALQSCLGGFAAGFHVKFLSDRHFRFSVASKAVGFHVYDLKRFIGSTFDVYFHLWNDGVAHWERDKRIWEEEQAKEWTLVTRKKRKSPVIKKHVSFAARLIQASPPVKHKPILAEPALKIGSFCFASKTSDVQPRCLIFGNTDQSNNSDGGAFVGVSTAFARLQRDLQMDHSLDLLETGGTEPCSSLAGPTQRQHADPKPSAHIPDKLPTFSVSKNATCWRCLGEGHTKFKCSNQIRCKACFNYGHMARWCFTRTRPQLMWAPKTDVEPKRRPKQSDQVSTEENIAISISGSSVSKPSSVFPSPSTPPPLIETLDSTTSEDDDLMANFPVNPMLFAPAGANIENLWMRPARGRLALGGEPPRMHEEYGIVTLEPQPAQHHLREALLDVIAFLEDEYNARIRSSSLSPLGLGLLQFASPTQRQSLIDLSPLPFGPHQHIRVAKHDRGLNLRTCNYTRECTIMFLAFPLDYQTMDYIKAAVAPFGRLLYWDSSDNNKSRVLVRVLVLSPDRIPRSLIVSQGTMLGGNGRSWAVPVYILDGVFPDVFPGDEDPVPANGDPHPLPHNWHQAHGHQQPGWMEDLHGNMNEDHHMVNVQNIQGQDDNHMDAGELQDWNEDQAAENNNLDPQLIEAQQNVIEQIPQHPIEEQDVISFRNSGSTAVYLRAHGPDIPIDMVFGQGASTSTATSSSSNEVSSQPHELNQLEAHTVTYGPALPPEMVIEKVKERVFCIAAHCSSRIISRSLADTCSTLKRSWENAFKPVIVDSSILTLDTSLGETVNKNIVRKLIFEEPSINELAIVPYQPVVHQVMLQLLAASTDQMSNLVTGQEHANADDTTTLSQMIDLATAQPDVHESSTESSQTNVQDNSETFDSLSIAADKEIETLERTAYPPPRPTKTPRKGLLLNASAVNPATQLANVRRSPRLDKQNEGYKHVRLEDTPRKRRKRTVKVQDQASLISTLDGMVKEVTHNPQKTVPLQLMQDLGESYCQMAPEEISEEKLKQPRVSNGE</sequence>
<name>A0A5J9SKB0_9POAL</name>
<evidence type="ECO:0000313" key="4">
    <source>
        <dbReference type="Proteomes" id="UP000324897"/>
    </source>
</evidence>
<dbReference type="SMART" id="SM00343">
    <property type="entry name" value="ZnF_C2HC"/>
    <property type="match status" value="2"/>
</dbReference>
<dbReference type="GO" id="GO:0003676">
    <property type="term" value="F:nucleic acid binding"/>
    <property type="evidence" value="ECO:0007669"/>
    <property type="project" value="InterPro"/>
</dbReference>
<dbReference type="Gene3D" id="4.10.60.10">
    <property type="entry name" value="Zinc finger, CCHC-type"/>
    <property type="match status" value="1"/>
</dbReference>
<feature type="domain" description="CCHC-type" evidence="2">
    <location>
        <begin position="298"/>
        <end position="314"/>
    </location>
</feature>
<dbReference type="PANTHER" id="PTHR33075">
    <property type="entry name" value="OS02G0499800 PROTEIN"/>
    <property type="match status" value="1"/>
</dbReference>
<dbReference type="AlphaFoldDB" id="A0A5J9SKB0"/>
<feature type="domain" description="CCHC-type" evidence="2">
    <location>
        <begin position="279"/>
        <end position="295"/>
    </location>
</feature>
<feature type="region of interest" description="Disordered" evidence="1">
    <location>
        <begin position="353"/>
        <end position="377"/>
    </location>
</feature>
<feature type="compositionally biased region" description="Basic and acidic residues" evidence="1">
    <location>
        <begin position="255"/>
        <end position="267"/>
    </location>
</feature>
<keyword evidence="4" id="KW-1185">Reference proteome</keyword>
<dbReference type="InterPro" id="IPR056018">
    <property type="entry name" value="DUF7597"/>
</dbReference>
<evidence type="ECO:0000256" key="1">
    <source>
        <dbReference type="SAM" id="MobiDB-lite"/>
    </source>
</evidence>
<comment type="caution">
    <text evidence="3">The sequence shown here is derived from an EMBL/GenBank/DDBJ whole genome shotgun (WGS) entry which is preliminary data.</text>
</comment>
<dbReference type="Proteomes" id="UP000324897">
    <property type="component" value="Unassembled WGS sequence"/>
</dbReference>
<feature type="region of interest" description="Disordered" evidence="1">
    <location>
        <begin position="244"/>
        <end position="268"/>
    </location>
</feature>
<dbReference type="GO" id="GO:0008270">
    <property type="term" value="F:zinc ion binding"/>
    <property type="evidence" value="ECO:0007669"/>
    <property type="project" value="InterPro"/>
</dbReference>
<protein>
    <recommendedName>
        <fullName evidence="2">CCHC-type domain-containing protein</fullName>
    </recommendedName>
</protein>
<gene>
    <name evidence="3" type="ORF">EJB05_55207</name>
</gene>
<feature type="region of interest" description="Disordered" evidence="1">
    <location>
        <begin position="905"/>
        <end position="927"/>
    </location>
</feature>
<dbReference type="InterPro" id="IPR001878">
    <property type="entry name" value="Znf_CCHC"/>
</dbReference>
<dbReference type="InterPro" id="IPR036875">
    <property type="entry name" value="Znf_CCHC_sf"/>
</dbReference>
<feature type="compositionally biased region" description="Low complexity" evidence="1">
    <location>
        <begin position="353"/>
        <end position="364"/>
    </location>
</feature>
<reference evidence="3 4" key="1">
    <citation type="journal article" date="2019" name="Sci. Rep.">
        <title>A high-quality genome of Eragrostis curvula grass provides insights into Poaceae evolution and supports new strategies to enhance forage quality.</title>
        <authorList>
            <person name="Carballo J."/>
            <person name="Santos B.A.C.M."/>
            <person name="Zappacosta D."/>
            <person name="Garbus I."/>
            <person name="Selva J.P."/>
            <person name="Gallo C.A."/>
            <person name="Diaz A."/>
            <person name="Albertini E."/>
            <person name="Caccamo M."/>
            <person name="Echenique V."/>
        </authorList>
    </citation>
    <scope>NUCLEOTIDE SEQUENCE [LARGE SCALE GENOMIC DNA]</scope>
    <source>
        <strain evidence="4">cv. Victoria</strain>
        <tissue evidence="3">Leaf</tissue>
    </source>
</reference>
<dbReference type="SUPFAM" id="SSF57756">
    <property type="entry name" value="Retrovirus zinc finger-like domains"/>
    <property type="match status" value="1"/>
</dbReference>
<organism evidence="3 4">
    <name type="scientific">Eragrostis curvula</name>
    <name type="common">weeping love grass</name>
    <dbReference type="NCBI Taxonomy" id="38414"/>
    <lineage>
        <taxon>Eukaryota</taxon>
        <taxon>Viridiplantae</taxon>
        <taxon>Streptophyta</taxon>
        <taxon>Embryophyta</taxon>
        <taxon>Tracheophyta</taxon>
        <taxon>Spermatophyta</taxon>
        <taxon>Magnoliopsida</taxon>
        <taxon>Liliopsida</taxon>
        <taxon>Poales</taxon>
        <taxon>Poaceae</taxon>
        <taxon>PACMAD clade</taxon>
        <taxon>Chloridoideae</taxon>
        <taxon>Eragrostideae</taxon>
        <taxon>Eragrostidinae</taxon>
        <taxon>Eragrostis</taxon>
    </lineage>
</organism>
<dbReference type="EMBL" id="RWGY01000719">
    <property type="protein sequence ID" value="TVT99435.1"/>
    <property type="molecule type" value="Genomic_DNA"/>
</dbReference>
<accession>A0A5J9SKB0</accession>
<proteinExistence type="predicted"/>